<evidence type="ECO:0000313" key="8">
    <source>
        <dbReference type="Proteomes" id="UP001497457"/>
    </source>
</evidence>
<dbReference type="FunFam" id="3.60.21.10:FF:000050">
    <property type="entry name" value="Calcineurin-like metallo-phosphoesterase superfamily protein"/>
    <property type="match status" value="1"/>
</dbReference>
<evidence type="ECO:0000256" key="3">
    <source>
        <dbReference type="ARBA" id="ARBA00022989"/>
    </source>
</evidence>
<dbReference type="PANTHER" id="PTHR13315:SF4">
    <property type="entry name" value="METALLOPHOSPHOESTERASE, ISOFORM E"/>
    <property type="match status" value="1"/>
</dbReference>
<gene>
    <name evidence="7" type="ORF">URODEC1_LOCUS17114</name>
</gene>
<dbReference type="Gene3D" id="3.60.21.10">
    <property type="match status" value="1"/>
</dbReference>
<keyword evidence="3 5" id="KW-1133">Transmembrane helix</keyword>
<dbReference type="InterPro" id="IPR004843">
    <property type="entry name" value="Calcineurin-like_PHP"/>
</dbReference>
<evidence type="ECO:0000313" key="7">
    <source>
        <dbReference type="EMBL" id="CAL4914775.1"/>
    </source>
</evidence>
<comment type="subcellular location">
    <subcellularLocation>
        <location evidence="1">Membrane</location>
        <topology evidence="1">Multi-pass membrane protein</topology>
    </subcellularLocation>
</comment>
<feature type="domain" description="Calcineurin-like phosphoesterase" evidence="6">
    <location>
        <begin position="51"/>
        <end position="292"/>
    </location>
</feature>
<dbReference type="SUPFAM" id="SSF56300">
    <property type="entry name" value="Metallo-dependent phosphatases"/>
    <property type="match status" value="1"/>
</dbReference>
<reference evidence="7" key="1">
    <citation type="submission" date="2024-10" db="EMBL/GenBank/DDBJ databases">
        <authorList>
            <person name="Ryan C."/>
        </authorList>
    </citation>
    <scope>NUCLEOTIDE SEQUENCE [LARGE SCALE GENOMIC DNA]</scope>
</reference>
<organism evidence="7 8">
    <name type="scientific">Urochloa decumbens</name>
    <dbReference type="NCBI Taxonomy" id="240449"/>
    <lineage>
        <taxon>Eukaryota</taxon>
        <taxon>Viridiplantae</taxon>
        <taxon>Streptophyta</taxon>
        <taxon>Embryophyta</taxon>
        <taxon>Tracheophyta</taxon>
        <taxon>Spermatophyta</taxon>
        <taxon>Magnoliopsida</taxon>
        <taxon>Liliopsida</taxon>
        <taxon>Poales</taxon>
        <taxon>Poaceae</taxon>
        <taxon>PACMAD clade</taxon>
        <taxon>Panicoideae</taxon>
        <taxon>Panicodae</taxon>
        <taxon>Paniceae</taxon>
        <taxon>Melinidinae</taxon>
        <taxon>Urochloa</taxon>
    </lineage>
</organism>
<evidence type="ECO:0000256" key="5">
    <source>
        <dbReference type="SAM" id="Phobius"/>
    </source>
</evidence>
<dbReference type="CDD" id="cd07384">
    <property type="entry name" value="MPP_Cdc1_like"/>
    <property type="match status" value="1"/>
</dbReference>
<protein>
    <recommendedName>
        <fullName evidence="6">Calcineurin-like phosphoesterase domain-containing protein</fullName>
    </recommendedName>
</protein>
<feature type="transmembrane region" description="Helical" evidence="5">
    <location>
        <begin position="358"/>
        <end position="377"/>
    </location>
</feature>
<dbReference type="GO" id="GO:0016020">
    <property type="term" value="C:membrane"/>
    <property type="evidence" value="ECO:0007669"/>
    <property type="project" value="UniProtKB-SubCell"/>
</dbReference>
<dbReference type="EMBL" id="OZ075123">
    <property type="protein sequence ID" value="CAL4914775.1"/>
    <property type="molecule type" value="Genomic_DNA"/>
</dbReference>
<keyword evidence="2 5" id="KW-0812">Transmembrane</keyword>
<proteinExistence type="predicted"/>
<evidence type="ECO:0000259" key="6">
    <source>
        <dbReference type="Pfam" id="PF00149"/>
    </source>
</evidence>
<dbReference type="InterPro" id="IPR033308">
    <property type="entry name" value="PGAP5/Cdc1/Ted1"/>
</dbReference>
<dbReference type="AlphaFoldDB" id="A0ABC8WSI3"/>
<sequence length="527" mass="58550">MQSATRLTLLLCAAWAATVLYGEMGAYWASYLACSWPSSPPYSSLPNNHVKIAVVADPQLMDSTSLGLPSSSVALQAAEFYTDLNMRRSFQSAILPFKPDVVLFLGDHFDGGPYLSDEEWQESLFRFKHIFSLNEQRSKPHVPIYYLSGNHDIGYSAFFSVHPEVLGRYEKEFGSRNYQFSAGKVDFVVIDAQTLDAGAKKSKERSSSWEFVKSLSPGNASHPKVLLTHIPLYRPDNTPCGPYRSSPIINQRVSYAALDQGITYQNYLTKETSDLLLSLLKPVLVLSGHDHDQCTVVHSTPFGPVTEHTLGTISWQQGNLYPSFMLLSAGPKLSPNSTDMKPEVVTNLCFLPKQTHIYIWYICQFALTILLLVFWPTNGLGSLPCMNTFIGFMRSVGAELFSRTKEKNDEDDGEYEMVFDAEGSMHLVKKAVAKAPSASSDSRAIGRGSVVARAAAGKHQLEPDSSILVEMGSEMTSEDGAKLARTSKSKVRKVLQRLFRVIQSIVVIAALNVPLYMMLLFKDWIDH</sequence>
<dbReference type="Proteomes" id="UP001497457">
    <property type="component" value="Chromosome 13rd"/>
</dbReference>
<keyword evidence="4 5" id="KW-0472">Membrane</keyword>
<name>A0ABC8WSI3_9POAL</name>
<dbReference type="InterPro" id="IPR029052">
    <property type="entry name" value="Metallo-depent_PP-like"/>
</dbReference>
<feature type="transmembrane region" description="Helical" evidence="5">
    <location>
        <begin position="498"/>
        <end position="521"/>
    </location>
</feature>
<accession>A0ABC8WSI3</accession>
<evidence type="ECO:0000256" key="2">
    <source>
        <dbReference type="ARBA" id="ARBA00022692"/>
    </source>
</evidence>
<evidence type="ECO:0000256" key="4">
    <source>
        <dbReference type="ARBA" id="ARBA00023136"/>
    </source>
</evidence>
<dbReference type="PANTHER" id="PTHR13315">
    <property type="entry name" value="METALLO PHOSPHOESTERASE RELATED"/>
    <property type="match status" value="1"/>
</dbReference>
<keyword evidence="8" id="KW-1185">Reference proteome</keyword>
<evidence type="ECO:0000256" key="1">
    <source>
        <dbReference type="ARBA" id="ARBA00004141"/>
    </source>
</evidence>
<dbReference type="Pfam" id="PF00149">
    <property type="entry name" value="Metallophos"/>
    <property type="match status" value="1"/>
</dbReference>